<evidence type="ECO:0000313" key="6">
    <source>
        <dbReference type="Proteomes" id="UP000037510"/>
    </source>
</evidence>
<comment type="caution">
    <text evidence="5">The sequence shown here is derived from an EMBL/GenBank/DDBJ whole genome shotgun (WGS) entry which is preliminary data.</text>
</comment>
<keyword evidence="1 3" id="KW-0863">Zinc-finger</keyword>
<evidence type="ECO:0000256" key="1">
    <source>
        <dbReference type="ARBA" id="ARBA00022771"/>
    </source>
</evidence>
<dbReference type="PANTHER" id="PTHR22938:SF0">
    <property type="entry name" value="E3 UBIQUITIN-PROTEIN LIGASE ZNF598"/>
    <property type="match status" value="1"/>
</dbReference>
<evidence type="ECO:0000259" key="4">
    <source>
        <dbReference type="PROSITE" id="PS50089"/>
    </source>
</evidence>
<accession>A0A0L7KPN4</accession>
<dbReference type="Pfam" id="PF25447">
    <property type="entry name" value="RING_ZNF598"/>
    <property type="match status" value="1"/>
</dbReference>
<gene>
    <name evidence="5" type="ORF">OBRU01_20574</name>
</gene>
<dbReference type="STRING" id="104452.A0A0L7KPN4"/>
<evidence type="ECO:0000256" key="2">
    <source>
        <dbReference type="ARBA" id="ARBA00022833"/>
    </source>
</evidence>
<dbReference type="PANTHER" id="PTHR22938">
    <property type="entry name" value="ZINC FINGER PROTEIN 598"/>
    <property type="match status" value="1"/>
</dbReference>
<dbReference type="PROSITE" id="PS50089">
    <property type="entry name" value="ZF_RING_2"/>
    <property type="match status" value="1"/>
</dbReference>
<evidence type="ECO:0000313" key="5">
    <source>
        <dbReference type="EMBL" id="KOB64929.1"/>
    </source>
</evidence>
<dbReference type="GO" id="GO:0016567">
    <property type="term" value="P:protein ubiquitination"/>
    <property type="evidence" value="ECO:0007669"/>
    <property type="project" value="TreeGrafter"/>
</dbReference>
<keyword evidence="2" id="KW-0862">Zinc</keyword>
<evidence type="ECO:0000256" key="3">
    <source>
        <dbReference type="PROSITE-ProRule" id="PRU00175"/>
    </source>
</evidence>
<dbReference type="GO" id="GO:0008270">
    <property type="term" value="F:zinc ion binding"/>
    <property type="evidence" value="ECO:0007669"/>
    <property type="project" value="UniProtKB-KW"/>
</dbReference>
<proteinExistence type="predicted"/>
<dbReference type="AlphaFoldDB" id="A0A0L7KPN4"/>
<dbReference type="InterPro" id="IPR013083">
    <property type="entry name" value="Znf_RING/FYVE/PHD"/>
</dbReference>
<feature type="domain" description="RING-type" evidence="4">
    <location>
        <begin position="12"/>
        <end position="52"/>
    </location>
</feature>
<organism evidence="5 6">
    <name type="scientific">Operophtera brumata</name>
    <name type="common">Winter moth</name>
    <name type="synonym">Phalaena brumata</name>
    <dbReference type="NCBI Taxonomy" id="104452"/>
    <lineage>
        <taxon>Eukaryota</taxon>
        <taxon>Metazoa</taxon>
        <taxon>Ecdysozoa</taxon>
        <taxon>Arthropoda</taxon>
        <taxon>Hexapoda</taxon>
        <taxon>Insecta</taxon>
        <taxon>Pterygota</taxon>
        <taxon>Neoptera</taxon>
        <taxon>Endopterygota</taxon>
        <taxon>Lepidoptera</taxon>
        <taxon>Glossata</taxon>
        <taxon>Ditrysia</taxon>
        <taxon>Geometroidea</taxon>
        <taxon>Geometridae</taxon>
        <taxon>Larentiinae</taxon>
        <taxon>Operophtera</taxon>
    </lineage>
</organism>
<dbReference type="Gene3D" id="3.30.40.10">
    <property type="entry name" value="Zinc/RING finger domain, C3HC4 (zinc finger)"/>
    <property type="match status" value="1"/>
</dbReference>
<dbReference type="GO" id="GO:0043022">
    <property type="term" value="F:ribosome binding"/>
    <property type="evidence" value="ECO:0007669"/>
    <property type="project" value="TreeGrafter"/>
</dbReference>
<dbReference type="InterPro" id="IPR044288">
    <property type="entry name" value="ZNF598/HEL2"/>
</dbReference>
<dbReference type="GO" id="GO:0072344">
    <property type="term" value="P:rescue of stalled ribosome"/>
    <property type="evidence" value="ECO:0007669"/>
    <property type="project" value="InterPro"/>
</dbReference>
<keyword evidence="6" id="KW-1185">Reference proteome</keyword>
<dbReference type="EMBL" id="JTDY01007801">
    <property type="protein sequence ID" value="KOB64929.1"/>
    <property type="molecule type" value="Genomic_DNA"/>
</dbReference>
<dbReference type="Proteomes" id="UP000037510">
    <property type="component" value="Unassembled WGS sequence"/>
</dbReference>
<sequence length="106" mass="12518">MTDDYHTTENTCVVCFKNVVFYSIGECDHPVCFECSTRMRVLCLQNECPICRQDLARVVFTDTILPYKELRNRVFTDRQFERQFKIGFCSDEIKQAYDFGGIYDAR</sequence>
<dbReference type="InterPro" id="IPR001841">
    <property type="entry name" value="Znf_RING"/>
</dbReference>
<name>A0A0L7KPN4_OPEBR</name>
<reference evidence="5 6" key="1">
    <citation type="journal article" date="2015" name="Genome Biol. Evol.">
        <title>The genome of winter moth (Operophtera brumata) provides a genomic perspective on sexual dimorphism and phenology.</title>
        <authorList>
            <person name="Derks M.F."/>
            <person name="Smit S."/>
            <person name="Salis L."/>
            <person name="Schijlen E."/>
            <person name="Bossers A."/>
            <person name="Mateman C."/>
            <person name="Pijl A.S."/>
            <person name="de Ridder D."/>
            <person name="Groenen M.A."/>
            <person name="Visser M.E."/>
            <person name="Megens H.J."/>
        </authorList>
    </citation>
    <scope>NUCLEOTIDE SEQUENCE [LARGE SCALE GENOMIC DNA]</scope>
    <source>
        <strain evidence="5">WM2013NL</strain>
        <tissue evidence="5">Head and thorax</tissue>
    </source>
</reference>
<dbReference type="GO" id="GO:0061630">
    <property type="term" value="F:ubiquitin protein ligase activity"/>
    <property type="evidence" value="ECO:0007669"/>
    <property type="project" value="InterPro"/>
</dbReference>
<keyword evidence="1 3" id="KW-0479">Metal-binding</keyword>
<protein>
    <recommendedName>
        <fullName evidence="4">RING-type domain-containing protein</fullName>
    </recommendedName>
</protein>
<dbReference type="SUPFAM" id="SSF57850">
    <property type="entry name" value="RING/U-box"/>
    <property type="match status" value="1"/>
</dbReference>